<accession>A0AA50Q4M1</accession>
<dbReference type="KEGG" id="sog:RA178_12315"/>
<organism evidence="1">
    <name type="scientific">Shewanella oncorhynchi</name>
    <dbReference type="NCBI Taxonomy" id="2726434"/>
    <lineage>
        <taxon>Bacteria</taxon>
        <taxon>Pseudomonadati</taxon>
        <taxon>Pseudomonadota</taxon>
        <taxon>Gammaproteobacteria</taxon>
        <taxon>Alteromonadales</taxon>
        <taxon>Shewanellaceae</taxon>
        <taxon>Shewanella</taxon>
    </lineage>
</organism>
<gene>
    <name evidence="1" type="ORF">RA178_12315</name>
</gene>
<dbReference type="EMBL" id="CP132914">
    <property type="protein sequence ID" value="WMB71226.1"/>
    <property type="molecule type" value="Genomic_DNA"/>
</dbReference>
<name>A0AA50Q4M1_9GAMM</name>
<sequence length="328" mass="34837">MNKHLLIVGRSVFYCLVGLYLLSPLWRSAVAATITIGKGSGIVWEGMPYTATNNVTTVASDLYTFDSLAFVVPMALQAGVSCLPEGALKTIAGYKVYQIAPGVGMIPRATISANYVLNNGMSEQLSGTIGLPATQAVTTSGEVITNPLNGSTWCLAPRMLSSASFYKAGTYINATMTGTWVIIADGSQTSQVFTVPNVNFITSGNSSSNRSYTVILPASTEIRISTLECNVSTTQIIDFGVVTRNTQQNAELGSLSYPLTTQCTQDNSARVAANINVQFRALTGLYEGITTRLALSEGGGILPVRLIIMLPEVAVVMLLLECHLIVLS</sequence>
<protein>
    <submittedName>
        <fullName evidence="1">Uncharacterized protein</fullName>
    </submittedName>
</protein>
<evidence type="ECO:0000313" key="1">
    <source>
        <dbReference type="EMBL" id="WMB71226.1"/>
    </source>
</evidence>
<reference evidence="1" key="1">
    <citation type="submission" date="2023-08" db="EMBL/GenBank/DDBJ databases">
        <title>Complete genome sequence of Shewanella oncorhynchi Z-P2, a siderophore putrebactin-producing bacterium.</title>
        <authorList>
            <person name="Zhang Y."/>
        </authorList>
    </citation>
    <scope>NUCLEOTIDE SEQUENCE</scope>
    <source>
        <strain evidence="1">Z-P2</strain>
    </source>
</reference>
<proteinExistence type="predicted"/>
<dbReference type="Proteomes" id="UP001236800">
    <property type="component" value="Chromosome"/>
</dbReference>
<dbReference type="GeneID" id="301339980"/>
<dbReference type="RefSeq" id="WP_306682030.1">
    <property type="nucleotide sequence ID" value="NZ_CP132914.1"/>
</dbReference>
<dbReference type="AlphaFoldDB" id="A0AA50Q4M1"/>